<name>A0A2B7HSS1_CUTAC</name>
<proteinExistence type="predicted"/>
<evidence type="ECO:0000313" key="1">
    <source>
        <dbReference type="EMBL" id="PGF32082.1"/>
    </source>
</evidence>
<dbReference type="Proteomes" id="UP000226191">
    <property type="component" value="Unassembled WGS sequence"/>
</dbReference>
<gene>
    <name evidence="1" type="ORF">B1B09_11580</name>
</gene>
<dbReference type="AlphaFoldDB" id="A0A2B7HSS1"/>
<dbReference type="Pfam" id="PF21853">
    <property type="entry name" value="DUF6912"/>
    <property type="match status" value="1"/>
</dbReference>
<dbReference type="RefSeq" id="WP_002516400.1">
    <property type="nucleotide sequence ID" value="NZ_AP019664.1"/>
</dbReference>
<dbReference type="EMBL" id="MVCE01000006">
    <property type="protein sequence ID" value="PGF32082.1"/>
    <property type="molecule type" value="Genomic_DNA"/>
</dbReference>
<comment type="caution">
    <text evidence="1">The sequence shown here is derived from an EMBL/GenBank/DDBJ whole genome shotgun (WGS) entry which is preliminary data.</text>
</comment>
<dbReference type="OrthoDB" id="3711599at2"/>
<sequence length="165" mass="17986">MSTSTIVFIPTSAERAHQLVAAPGKQVTAFTVTEELQSILDVTDPEETEHAAMVIGSVWGLTHTGRRLVLVAHVPPEQITDHEEVDNGGVTLTHLEPSQITAWFADDDDAHSREAAEAVKGMTIDDAWNDVTIQTLIGEHELSWHDVTEELPAVSTDPEGFRGLE</sequence>
<dbReference type="InterPro" id="IPR054206">
    <property type="entry name" value="DUF6912"/>
</dbReference>
<organism evidence="1 2">
    <name type="scientific">Cutibacterium acnes</name>
    <name type="common">Propionibacterium acnes</name>
    <dbReference type="NCBI Taxonomy" id="1747"/>
    <lineage>
        <taxon>Bacteria</taxon>
        <taxon>Bacillati</taxon>
        <taxon>Actinomycetota</taxon>
        <taxon>Actinomycetes</taxon>
        <taxon>Propionibacteriales</taxon>
        <taxon>Propionibacteriaceae</taxon>
        <taxon>Cutibacterium</taxon>
    </lineage>
</organism>
<evidence type="ECO:0000313" key="2">
    <source>
        <dbReference type="Proteomes" id="UP000226191"/>
    </source>
</evidence>
<dbReference type="GeneID" id="92857301"/>
<protein>
    <submittedName>
        <fullName evidence="1">Uncharacterized protein</fullName>
    </submittedName>
</protein>
<reference evidence="1 2" key="1">
    <citation type="submission" date="2017-02" db="EMBL/GenBank/DDBJ databases">
        <title>Prevalence of linear plasmids in Cutibacterium acnes isolates obtained from cancerous prostatic tissue.</title>
        <authorList>
            <person name="Davidsson S."/>
            <person name="Bruggemann H."/>
        </authorList>
    </citation>
    <scope>NUCLEOTIDE SEQUENCE [LARGE SCALE GENOMIC DNA]</scope>
    <source>
        <strain evidence="1 2">11-78</strain>
    </source>
</reference>
<accession>A0A2B7HSS1</accession>